<dbReference type="RefSeq" id="XP_016489162.1">
    <property type="nucleotide sequence ID" value="XM_016633676.2"/>
</dbReference>
<dbReference type="PaxDb" id="4097-A0A1S4BK21"/>
<dbReference type="InterPro" id="IPR053772">
    <property type="entry name" value="At1g61320/At1g61330-like"/>
</dbReference>
<dbReference type="RefSeq" id="XP_016489162.1">
    <property type="nucleotide sequence ID" value="XM_016633676.1"/>
</dbReference>
<reference evidence="2" key="1">
    <citation type="journal article" date="2014" name="Nat. Commun.">
        <title>The tobacco genome sequence and its comparison with those of tomato and potato.</title>
        <authorList>
            <person name="Sierro N."/>
            <person name="Battey J.N."/>
            <person name="Ouadi S."/>
            <person name="Bakaher N."/>
            <person name="Bovet L."/>
            <person name="Willig A."/>
            <person name="Goepfert S."/>
            <person name="Peitsch M.C."/>
            <person name="Ivanov N.V."/>
        </authorList>
    </citation>
    <scope>NUCLEOTIDE SEQUENCE [LARGE SCALE GENOMIC DNA]</scope>
</reference>
<dbReference type="GeneID" id="107809082"/>
<dbReference type="AlphaFoldDB" id="A0A1S4BK21"/>
<dbReference type="InterPro" id="IPR001810">
    <property type="entry name" value="F-box_dom"/>
</dbReference>
<dbReference type="PROSITE" id="PS50181">
    <property type="entry name" value="FBOX"/>
    <property type="match status" value="1"/>
</dbReference>
<evidence type="ECO:0000313" key="3">
    <source>
        <dbReference type="RefSeq" id="XP_016489162.1"/>
    </source>
</evidence>
<dbReference type="InterPro" id="IPR055357">
    <property type="entry name" value="LRR_At1g61320_AtMIF1"/>
</dbReference>
<dbReference type="Pfam" id="PF00646">
    <property type="entry name" value="F-box"/>
    <property type="match status" value="1"/>
</dbReference>
<dbReference type="KEGG" id="nta:107809082"/>
<sequence length="504" mass="57603">MEGTDQIFQLPQPILDHILSFFAIKDAAKTSTLSKVWNSVWTSLSSLNFGDNYFRQSKNIVDQILANRLNQNISIKRFKVNVPNYRSKDVDNWIEILVTCNIKELFLEVGIYTYNKLPEVVFDAKALNVLSLRGFKLELPSGGIKFSSLRELYLVDSFLDEQLLQALCKICIHLEVLSLSGFHGLMSLQVSGTLPKLRTVKLLYCPPKFKMVDIVAPNLKDLYISSFGQDLRVINITACKSVKHLKLTSVAVTDQWLEDLFSNLSNLEICYLFSCSSLKIIKISSYRLKLLKVVACYNLIAIDLDTPNLLRITSDVRHGKEELLFKLKASQLLEAKIKLIPGPEDLDTHWYSKLANSLVNFNHSRAITLSCDEDKVIVIPKDMRENLFPPLSGPKGLHIKIMDRSNYSVVDVVDSLLWMSPQLDILSVDQGRDLKSVIKFTYRDEDEADDEDEKPCCASLPWKCWKHELKKVKLQNFTCTELEKLRNYFLSNTDILEKIIEDPP</sequence>
<feature type="domain" description="F-box" evidence="1">
    <location>
        <begin position="4"/>
        <end position="57"/>
    </location>
</feature>
<dbReference type="Proteomes" id="UP000790787">
    <property type="component" value="Chromosome 22"/>
</dbReference>
<dbReference type="PANTHER" id="PTHR34145">
    <property type="entry name" value="OS02G0105600 PROTEIN"/>
    <property type="match status" value="1"/>
</dbReference>
<evidence type="ECO:0000313" key="2">
    <source>
        <dbReference type="Proteomes" id="UP000790787"/>
    </source>
</evidence>
<proteinExistence type="predicted"/>
<gene>
    <name evidence="3" type="primary">LOC107809082</name>
</gene>
<reference evidence="3" key="2">
    <citation type="submission" date="2025-08" db="UniProtKB">
        <authorList>
            <consortium name="RefSeq"/>
        </authorList>
    </citation>
    <scope>IDENTIFICATION</scope>
    <source>
        <tissue evidence="3">Leaf</tissue>
    </source>
</reference>
<evidence type="ECO:0000259" key="1">
    <source>
        <dbReference type="PROSITE" id="PS50181"/>
    </source>
</evidence>
<dbReference type="PANTHER" id="PTHR34145:SF62">
    <property type="entry name" value="FBD DOMAIN-CONTAINING PROTEIN"/>
    <property type="match status" value="1"/>
</dbReference>
<dbReference type="SUPFAM" id="SSF81383">
    <property type="entry name" value="F-box domain"/>
    <property type="match status" value="1"/>
</dbReference>
<name>A0A1S4BK21_TOBAC</name>
<dbReference type="OrthoDB" id="1534647at2759"/>
<dbReference type="InterPro" id="IPR036047">
    <property type="entry name" value="F-box-like_dom_sf"/>
</dbReference>
<dbReference type="InterPro" id="IPR032675">
    <property type="entry name" value="LRR_dom_sf"/>
</dbReference>
<accession>A0A1S4BK21</accession>
<dbReference type="SUPFAM" id="SSF52047">
    <property type="entry name" value="RNI-like"/>
    <property type="match status" value="1"/>
</dbReference>
<dbReference type="Gene3D" id="3.80.10.10">
    <property type="entry name" value="Ribonuclease Inhibitor"/>
    <property type="match status" value="1"/>
</dbReference>
<keyword evidence="2" id="KW-1185">Reference proteome</keyword>
<dbReference type="Pfam" id="PF23622">
    <property type="entry name" value="LRR_At1g61320_AtMIF1"/>
    <property type="match status" value="2"/>
</dbReference>
<protein>
    <submittedName>
        <fullName evidence="3">F-box/FBD/LRR-repeat protein At4g00315</fullName>
    </submittedName>
    <submittedName>
        <fullName evidence="3">F-box/FBD/LRR-repeat protein At5g56420-like</fullName>
    </submittedName>
</protein>
<dbReference type="OMA" id="WYRETIS"/>
<organism evidence="2 3">
    <name type="scientific">Nicotiana tabacum</name>
    <name type="common">Common tobacco</name>
    <dbReference type="NCBI Taxonomy" id="4097"/>
    <lineage>
        <taxon>Eukaryota</taxon>
        <taxon>Viridiplantae</taxon>
        <taxon>Streptophyta</taxon>
        <taxon>Embryophyta</taxon>
        <taxon>Tracheophyta</taxon>
        <taxon>Spermatophyta</taxon>
        <taxon>Magnoliopsida</taxon>
        <taxon>eudicotyledons</taxon>
        <taxon>Gunneridae</taxon>
        <taxon>Pentapetalae</taxon>
        <taxon>asterids</taxon>
        <taxon>lamiids</taxon>
        <taxon>Solanales</taxon>
        <taxon>Solanaceae</taxon>
        <taxon>Nicotianoideae</taxon>
        <taxon>Nicotianeae</taxon>
        <taxon>Nicotiana</taxon>
    </lineage>
</organism>